<dbReference type="EMBL" id="BMAC01000656">
    <property type="protein sequence ID" value="GFQ01066.1"/>
    <property type="molecule type" value="Genomic_DNA"/>
</dbReference>
<dbReference type="GO" id="GO:0005886">
    <property type="term" value="C:plasma membrane"/>
    <property type="evidence" value="ECO:0007669"/>
    <property type="project" value="UniProtKB-SubCell"/>
</dbReference>
<comment type="subcellular location">
    <subcellularLocation>
        <location evidence="1">Cell membrane</location>
        <topology evidence="1">Single-pass membrane protein</topology>
    </subcellularLocation>
    <subcellularLocation>
        <location evidence="2">Endoplasmic reticulum membrane</location>
        <topology evidence="2">Single-pass membrane protein</topology>
    </subcellularLocation>
</comment>
<dbReference type="OrthoDB" id="2195113at2759"/>
<keyword evidence="7" id="KW-0007">Acetylation</keyword>
<feature type="domain" description="DNA-directed RNA polymerase subunit 2 hybrid-binding" evidence="13">
    <location>
        <begin position="560"/>
        <end position="640"/>
    </location>
</feature>
<evidence type="ECO:0000256" key="7">
    <source>
        <dbReference type="ARBA" id="ARBA00022990"/>
    </source>
</evidence>
<feature type="compositionally biased region" description="Basic and acidic residues" evidence="11">
    <location>
        <begin position="433"/>
        <end position="445"/>
    </location>
</feature>
<evidence type="ECO:0000256" key="3">
    <source>
        <dbReference type="ARBA" id="ARBA00022475"/>
    </source>
</evidence>
<organism evidence="14 15">
    <name type="scientific">Phtheirospermum japonicum</name>
    <dbReference type="NCBI Taxonomy" id="374723"/>
    <lineage>
        <taxon>Eukaryota</taxon>
        <taxon>Viridiplantae</taxon>
        <taxon>Streptophyta</taxon>
        <taxon>Embryophyta</taxon>
        <taxon>Tracheophyta</taxon>
        <taxon>Spermatophyta</taxon>
        <taxon>Magnoliopsida</taxon>
        <taxon>eudicotyledons</taxon>
        <taxon>Gunneridae</taxon>
        <taxon>Pentapetalae</taxon>
        <taxon>asterids</taxon>
        <taxon>lamiids</taxon>
        <taxon>Lamiales</taxon>
        <taxon>Orobanchaceae</taxon>
        <taxon>Orobanchaceae incertae sedis</taxon>
        <taxon>Phtheirospermum</taxon>
    </lineage>
</organism>
<evidence type="ECO:0000256" key="8">
    <source>
        <dbReference type="ARBA" id="ARBA00023054"/>
    </source>
</evidence>
<evidence type="ECO:0000256" key="1">
    <source>
        <dbReference type="ARBA" id="ARBA00004162"/>
    </source>
</evidence>
<name>A0A830D1G1_9LAMI</name>
<dbReference type="GO" id="GO:0030527">
    <property type="term" value="F:structural constituent of chromatin"/>
    <property type="evidence" value="ECO:0007669"/>
    <property type="project" value="InterPro"/>
</dbReference>
<dbReference type="InterPro" id="IPR007120">
    <property type="entry name" value="DNA-dir_RNAP_su2_dom"/>
</dbReference>
<feature type="compositionally biased region" description="Basic and acidic residues" evidence="11">
    <location>
        <begin position="414"/>
        <end position="426"/>
    </location>
</feature>
<protein>
    <submittedName>
        <fullName evidence="14">Proton pump-interactor 1</fullName>
    </submittedName>
</protein>
<feature type="region of interest" description="Disordered" evidence="11">
    <location>
        <begin position="464"/>
        <end position="534"/>
    </location>
</feature>
<dbReference type="PRINTS" id="PR00622">
    <property type="entry name" value="HISTONEH3"/>
</dbReference>
<keyword evidence="3" id="KW-1003">Cell membrane</keyword>
<evidence type="ECO:0000256" key="2">
    <source>
        <dbReference type="ARBA" id="ARBA00004389"/>
    </source>
</evidence>
<dbReference type="Proteomes" id="UP000653305">
    <property type="component" value="Unassembled WGS sequence"/>
</dbReference>
<feature type="transmembrane region" description="Helical" evidence="12">
    <location>
        <begin position="115"/>
        <end position="135"/>
    </location>
</feature>
<evidence type="ECO:0000256" key="10">
    <source>
        <dbReference type="ARBA" id="ARBA00038080"/>
    </source>
</evidence>
<dbReference type="SUPFAM" id="SSF64484">
    <property type="entry name" value="beta and beta-prime subunits of DNA dependent RNA-polymerase"/>
    <property type="match status" value="1"/>
</dbReference>
<dbReference type="GO" id="GO:0000786">
    <property type="term" value="C:nucleosome"/>
    <property type="evidence" value="ECO:0007669"/>
    <property type="project" value="InterPro"/>
</dbReference>
<evidence type="ECO:0000313" key="14">
    <source>
        <dbReference type="EMBL" id="GFQ01066.1"/>
    </source>
</evidence>
<sequence length="729" mass="81996">MRKSGRVGRDDWLETGEKQKETARKPNRGKSPRKQPATRVAREFAPTTHRGSNWRLGRQGSNRRLEASRSPIGGGSLRPFTVVIDVCSPVGGCRGSIAAPTNPTRVKPDCFAQGFLGLIVGFCDLIWGFMFFYAAKGYSHLRSLEFSTVMPCSDRRRIKLQLSWPEYKNRLQLKGSAGYNYGKQFLIASKRKQLNQFRMIMDVKRKEMEPLQQALGKLRGSGGGERGSAGICMSEEELNAHESIPLTEEKQILREIKLLEGTRQKVIAYAAERARIQDSMGVDLDSVRKDRQVINAKLKQLDEEKLVFEKVIGVLEAELTKVTKKRDKTFETIRDMRKQRVDGFMALWNSNKAFRDDYEKRVLSSLDMRQLSKDGRLRNPNKKPLIQTEAPTITTSTTTEVVVKKIEKQIPKVEDIVAPSKDDSPKTKGGKNNNKEGNNKKTEKAIEADEEEYFLTDKSKEALLPKKVEDREKKARKKAGGASDSEEAPTEAIAEEVAKVEEKIEIPQKNKERNTVRHRGRPRGGGPDSLPKSILKRKKATNYWVWAAAPAAALTFGMHHGSYDKLDDDGFAPPGTRVSGDDVIIGKTTPLPPEEAQGKSARFTNKDHSTSLRHGETGIVDQVDNISNALHKCGYQMRRYEIMYNGHTGPSKHMVDDKIHSYGRGPVQILTRQPAEFWLNLSTPEVPDGSGVELGIYKAQLLATSREEEQAWAPLSEYRGVTFYRRTGR</sequence>
<evidence type="ECO:0000256" key="5">
    <source>
        <dbReference type="ARBA" id="ARBA00022824"/>
    </source>
</evidence>
<feature type="region of interest" description="Disordered" evidence="11">
    <location>
        <begin position="414"/>
        <end position="445"/>
    </location>
</feature>
<dbReference type="PANTHER" id="PTHR32219:SF2">
    <property type="entry name" value="PROTON PUMP-INTERACTOR 1"/>
    <property type="match status" value="1"/>
</dbReference>
<keyword evidence="15" id="KW-1185">Reference proteome</keyword>
<dbReference type="GO" id="GO:0003899">
    <property type="term" value="F:DNA-directed RNA polymerase activity"/>
    <property type="evidence" value="ECO:0007669"/>
    <property type="project" value="InterPro"/>
</dbReference>
<proteinExistence type="inferred from homology"/>
<comment type="caution">
    <text evidence="14">The sequence shown here is derived from an EMBL/GenBank/DDBJ whole genome shotgun (WGS) entry which is preliminary data.</text>
</comment>
<evidence type="ECO:0000259" key="13">
    <source>
        <dbReference type="Pfam" id="PF00562"/>
    </source>
</evidence>
<dbReference type="AlphaFoldDB" id="A0A830D1G1"/>
<dbReference type="InterPro" id="IPR055282">
    <property type="entry name" value="PPI1-4"/>
</dbReference>
<keyword evidence="9 12" id="KW-0472">Membrane</keyword>
<feature type="region of interest" description="Disordered" evidence="11">
    <location>
        <begin position="1"/>
        <end position="70"/>
    </location>
</feature>
<evidence type="ECO:0000256" key="4">
    <source>
        <dbReference type="ARBA" id="ARBA00022692"/>
    </source>
</evidence>
<evidence type="ECO:0000256" key="12">
    <source>
        <dbReference type="SAM" id="Phobius"/>
    </source>
</evidence>
<dbReference type="Gene3D" id="2.40.50.150">
    <property type="match status" value="1"/>
</dbReference>
<evidence type="ECO:0000256" key="9">
    <source>
        <dbReference type="ARBA" id="ARBA00023136"/>
    </source>
</evidence>
<gene>
    <name evidence="14" type="ORF">PHJA_002250500</name>
</gene>
<feature type="compositionally biased region" description="Basic and acidic residues" evidence="11">
    <location>
        <begin position="7"/>
        <end position="24"/>
    </location>
</feature>
<feature type="compositionally biased region" description="Basic and acidic residues" evidence="11">
    <location>
        <begin position="464"/>
        <end position="473"/>
    </location>
</feature>
<comment type="similarity">
    <text evidence="10">Belongs to the plant Proton pump-interactor protein family.</text>
</comment>
<dbReference type="GO" id="GO:0003677">
    <property type="term" value="F:DNA binding"/>
    <property type="evidence" value="ECO:0007669"/>
    <property type="project" value="InterPro"/>
</dbReference>
<evidence type="ECO:0000256" key="6">
    <source>
        <dbReference type="ARBA" id="ARBA00022989"/>
    </source>
</evidence>
<dbReference type="PANTHER" id="PTHR32219">
    <property type="entry name" value="RNA-BINDING PROTEIN YLMH-RELATED"/>
    <property type="match status" value="1"/>
</dbReference>
<feature type="region of interest" description="Disordered" evidence="11">
    <location>
        <begin position="570"/>
        <end position="612"/>
    </location>
</feature>
<dbReference type="GO" id="GO:0006351">
    <property type="term" value="P:DNA-templated transcription"/>
    <property type="evidence" value="ECO:0007669"/>
    <property type="project" value="InterPro"/>
</dbReference>
<accession>A0A830D1G1</accession>
<dbReference type="InterPro" id="IPR014724">
    <property type="entry name" value="RNA_pol_RPB2_OB-fold"/>
</dbReference>
<keyword evidence="4 12" id="KW-0812">Transmembrane</keyword>
<dbReference type="GO" id="GO:0005789">
    <property type="term" value="C:endoplasmic reticulum membrane"/>
    <property type="evidence" value="ECO:0007669"/>
    <property type="project" value="UniProtKB-SubCell"/>
</dbReference>
<reference evidence="14" key="1">
    <citation type="submission" date="2020-07" db="EMBL/GenBank/DDBJ databases">
        <title>Ethylene signaling mediates host invasion by parasitic plants.</title>
        <authorList>
            <person name="Yoshida S."/>
        </authorList>
    </citation>
    <scope>NUCLEOTIDE SEQUENCE</scope>
    <source>
        <strain evidence="14">Okayama</strain>
    </source>
</reference>
<dbReference type="InterPro" id="IPR000164">
    <property type="entry name" value="Histone_H3/CENP-A"/>
</dbReference>
<feature type="compositionally biased region" description="Basic and acidic residues" evidence="11">
    <location>
        <begin position="496"/>
        <end position="515"/>
    </location>
</feature>
<keyword evidence="5" id="KW-0256">Endoplasmic reticulum</keyword>
<evidence type="ECO:0000313" key="15">
    <source>
        <dbReference type="Proteomes" id="UP000653305"/>
    </source>
</evidence>
<keyword evidence="8" id="KW-0175">Coiled coil</keyword>
<keyword evidence="6 12" id="KW-1133">Transmembrane helix</keyword>
<evidence type="ECO:0000256" key="11">
    <source>
        <dbReference type="SAM" id="MobiDB-lite"/>
    </source>
</evidence>
<dbReference type="Pfam" id="PF00562">
    <property type="entry name" value="RNA_pol_Rpb2_6"/>
    <property type="match status" value="1"/>
</dbReference>